<dbReference type="Gene3D" id="2.40.30.70">
    <property type="entry name" value="YaeB-like"/>
    <property type="match status" value="1"/>
</dbReference>
<evidence type="ECO:0000259" key="3">
    <source>
        <dbReference type="PROSITE" id="PS51668"/>
    </source>
</evidence>
<evidence type="ECO:0000256" key="2">
    <source>
        <dbReference type="ARBA" id="ARBA00033753"/>
    </source>
</evidence>
<protein>
    <submittedName>
        <fullName evidence="4">tRNA-Thr(GGU) m(6)t(6)A37 methyltransferase TsaA</fullName>
    </submittedName>
</protein>
<dbReference type="PANTHER" id="PTHR12818:SF0">
    <property type="entry name" value="TRNA (ADENINE(37)-N6)-METHYLTRANSFERASE"/>
    <property type="match status" value="1"/>
</dbReference>
<keyword evidence="4" id="KW-0808">Transferase</keyword>
<dbReference type="Proteomes" id="UP000199611">
    <property type="component" value="Unassembled WGS sequence"/>
</dbReference>
<reference evidence="4 5" key="1">
    <citation type="submission" date="2016-10" db="EMBL/GenBank/DDBJ databases">
        <authorList>
            <person name="de Groot N.N."/>
        </authorList>
    </citation>
    <scope>NUCLEOTIDE SEQUENCE [LARGE SCALE GENOMIC DNA]</scope>
    <source>
        <strain evidence="4 5">DSM 9990</strain>
    </source>
</reference>
<accession>A0A1I4SIH4</accession>
<sequence length="177" mass="19929">MADGSKAVLEWIFEYRPIGIIRSPFKRLEDMPIQPSGAKGVRGTVEVFEPFVDGMQDLLGFSHLILLYHFHKVRQCRLKVKPFLDTEERGVFATRAPVRPNPVGLSVVKLLDICGPVIYIENVDILNETPLIDIKPFVPAFDVPEPPVRVGWLERKTGMISGIRSDDRFVDESDAGN</sequence>
<dbReference type="SUPFAM" id="SSF118196">
    <property type="entry name" value="YaeB-like"/>
    <property type="match status" value="1"/>
</dbReference>
<dbReference type="EMBL" id="FOUU01000002">
    <property type="protein sequence ID" value="SFM64249.1"/>
    <property type="molecule type" value="Genomic_DNA"/>
</dbReference>
<dbReference type="RefSeq" id="WP_093393914.1">
    <property type="nucleotide sequence ID" value="NZ_FOUU01000002.1"/>
</dbReference>
<feature type="domain" description="TsaA-like" evidence="3">
    <location>
        <begin position="15"/>
        <end position="146"/>
    </location>
</feature>
<dbReference type="InterPro" id="IPR023370">
    <property type="entry name" value="TrmO-like_N"/>
</dbReference>
<dbReference type="Pfam" id="PF01980">
    <property type="entry name" value="TrmO_N"/>
    <property type="match status" value="1"/>
</dbReference>
<comment type="similarity">
    <text evidence="2">Belongs to the tRNA methyltransferase O family.</text>
</comment>
<dbReference type="NCBIfam" id="TIGR00104">
    <property type="entry name" value="tRNA_TsaA"/>
    <property type="match status" value="1"/>
</dbReference>
<dbReference type="PANTHER" id="PTHR12818">
    <property type="entry name" value="TRNA (ADENINE(37)-N6)-METHYLTRANSFERASE"/>
    <property type="match status" value="1"/>
</dbReference>
<dbReference type="InterPro" id="IPR040372">
    <property type="entry name" value="YaeB-like"/>
</dbReference>
<dbReference type="CDD" id="cd09281">
    <property type="entry name" value="UPF0066"/>
    <property type="match status" value="1"/>
</dbReference>
<organism evidence="4 5">
    <name type="scientific">Thermodesulforhabdus norvegica</name>
    <dbReference type="NCBI Taxonomy" id="39841"/>
    <lineage>
        <taxon>Bacteria</taxon>
        <taxon>Pseudomonadati</taxon>
        <taxon>Thermodesulfobacteriota</taxon>
        <taxon>Syntrophobacteria</taxon>
        <taxon>Syntrophobacterales</taxon>
        <taxon>Thermodesulforhabdaceae</taxon>
        <taxon>Thermodesulforhabdus</taxon>
    </lineage>
</organism>
<keyword evidence="4" id="KW-0489">Methyltransferase</keyword>
<dbReference type="PROSITE" id="PS01318">
    <property type="entry name" value="TSAA_1"/>
    <property type="match status" value="1"/>
</dbReference>
<proteinExistence type="inferred from homology"/>
<dbReference type="InterPro" id="IPR036413">
    <property type="entry name" value="YaeB-like_sf"/>
</dbReference>
<dbReference type="GO" id="GO:0008168">
    <property type="term" value="F:methyltransferase activity"/>
    <property type="evidence" value="ECO:0007669"/>
    <property type="project" value="UniProtKB-KW"/>
</dbReference>
<evidence type="ECO:0000256" key="1">
    <source>
        <dbReference type="ARBA" id="ARBA00022691"/>
    </source>
</evidence>
<evidence type="ECO:0000313" key="5">
    <source>
        <dbReference type="Proteomes" id="UP000199611"/>
    </source>
</evidence>
<keyword evidence="1" id="KW-0949">S-adenosyl-L-methionine</keyword>
<dbReference type="InterPro" id="IPR036414">
    <property type="entry name" value="YaeB_N_sf"/>
</dbReference>
<keyword evidence="5" id="KW-1185">Reference proteome</keyword>
<name>A0A1I4SIH4_9BACT</name>
<gene>
    <name evidence="4" type="ORF">SAMN05660836_00982</name>
</gene>
<dbReference type="AlphaFoldDB" id="A0A1I4SIH4"/>
<dbReference type="PROSITE" id="PS51668">
    <property type="entry name" value="TSAA_2"/>
    <property type="match status" value="1"/>
</dbReference>
<dbReference type="InterPro" id="IPR023368">
    <property type="entry name" value="UPF0066_cons_site"/>
</dbReference>
<evidence type="ECO:0000313" key="4">
    <source>
        <dbReference type="EMBL" id="SFM64249.1"/>
    </source>
</evidence>
<dbReference type="GO" id="GO:0032259">
    <property type="term" value="P:methylation"/>
    <property type="evidence" value="ECO:0007669"/>
    <property type="project" value="UniProtKB-KW"/>
</dbReference>
<dbReference type="STRING" id="39841.SAMN05660836_00982"/>
<dbReference type="OrthoDB" id="9804309at2"/>